<keyword evidence="1" id="KW-0472">Membrane</keyword>
<organism evidence="2">
    <name type="scientific">marine metagenome</name>
    <dbReference type="NCBI Taxonomy" id="408172"/>
    <lineage>
        <taxon>unclassified sequences</taxon>
        <taxon>metagenomes</taxon>
        <taxon>ecological metagenomes</taxon>
    </lineage>
</organism>
<protein>
    <submittedName>
        <fullName evidence="2">Uncharacterized protein</fullName>
    </submittedName>
</protein>
<dbReference type="AlphaFoldDB" id="A0A382CMG3"/>
<sequence length="109" mass="12367">MQSVKEMFNTSTPRGRLVQILYFLVLCVILVDLVIKFTEGPTMDVFFPRLYSWVFVFLTGYLMWSIVNAIQGRLWRVVAAVIFAALSILAVSGTPDSFPFYAPGQDQHV</sequence>
<feature type="transmembrane region" description="Helical" evidence="1">
    <location>
        <begin position="20"/>
        <end position="38"/>
    </location>
</feature>
<proteinExistence type="predicted"/>
<evidence type="ECO:0000256" key="1">
    <source>
        <dbReference type="SAM" id="Phobius"/>
    </source>
</evidence>
<reference evidence="2" key="1">
    <citation type="submission" date="2018-05" db="EMBL/GenBank/DDBJ databases">
        <authorList>
            <person name="Lanie J.A."/>
            <person name="Ng W.-L."/>
            <person name="Kazmierczak K.M."/>
            <person name="Andrzejewski T.M."/>
            <person name="Davidsen T.M."/>
            <person name="Wayne K.J."/>
            <person name="Tettelin H."/>
            <person name="Glass J.I."/>
            <person name="Rusch D."/>
            <person name="Podicherti R."/>
            <person name="Tsui H.-C.T."/>
            <person name="Winkler M.E."/>
        </authorList>
    </citation>
    <scope>NUCLEOTIDE SEQUENCE</scope>
</reference>
<evidence type="ECO:0000313" key="2">
    <source>
        <dbReference type="EMBL" id="SVB27034.1"/>
    </source>
</evidence>
<feature type="non-terminal residue" evidence="2">
    <location>
        <position position="109"/>
    </location>
</feature>
<feature type="transmembrane region" description="Helical" evidence="1">
    <location>
        <begin position="74"/>
        <end position="93"/>
    </location>
</feature>
<name>A0A382CMG3_9ZZZZ</name>
<keyword evidence="1" id="KW-1133">Transmembrane helix</keyword>
<feature type="transmembrane region" description="Helical" evidence="1">
    <location>
        <begin position="50"/>
        <end position="67"/>
    </location>
</feature>
<accession>A0A382CMG3</accession>
<dbReference type="EMBL" id="UINC01035124">
    <property type="protein sequence ID" value="SVB27034.1"/>
    <property type="molecule type" value="Genomic_DNA"/>
</dbReference>
<gene>
    <name evidence="2" type="ORF">METZ01_LOCUS179888</name>
</gene>
<keyword evidence="1" id="KW-0812">Transmembrane</keyword>